<organism evidence="1 2">
    <name type="scientific">Acaulospora colombiana</name>
    <dbReference type="NCBI Taxonomy" id="27376"/>
    <lineage>
        <taxon>Eukaryota</taxon>
        <taxon>Fungi</taxon>
        <taxon>Fungi incertae sedis</taxon>
        <taxon>Mucoromycota</taxon>
        <taxon>Glomeromycotina</taxon>
        <taxon>Glomeromycetes</taxon>
        <taxon>Diversisporales</taxon>
        <taxon>Acaulosporaceae</taxon>
        <taxon>Acaulospora</taxon>
    </lineage>
</organism>
<reference evidence="1" key="1">
    <citation type="submission" date="2021-06" db="EMBL/GenBank/DDBJ databases">
        <authorList>
            <person name="Kallberg Y."/>
            <person name="Tangrot J."/>
            <person name="Rosling A."/>
        </authorList>
    </citation>
    <scope>NUCLEOTIDE SEQUENCE</scope>
    <source>
        <strain evidence="1">CL356</strain>
    </source>
</reference>
<protein>
    <submittedName>
        <fullName evidence="1">1629_t:CDS:1</fullName>
    </submittedName>
</protein>
<dbReference type="Proteomes" id="UP000789525">
    <property type="component" value="Unassembled WGS sequence"/>
</dbReference>
<evidence type="ECO:0000313" key="2">
    <source>
        <dbReference type="Proteomes" id="UP000789525"/>
    </source>
</evidence>
<name>A0ACA9R1L5_9GLOM</name>
<evidence type="ECO:0000313" key="1">
    <source>
        <dbReference type="EMBL" id="CAG8772874.1"/>
    </source>
</evidence>
<gene>
    <name evidence="1" type="ORF">ACOLOM_LOCUS13903</name>
</gene>
<proteinExistence type="predicted"/>
<sequence>TVAHAFIQSQSDWSAKDHLDRKLLIVQMEPPSSNRALRNLRMSRISDSLVEPCISNVPSTLRQIIEVDSAFFESVQYDLSDTSRQSADSFDERRRIDNLLYN</sequence>
<accession>A0ACA9R1L5</accession>
<comment type="caution">
    <text evidence="1">The sequence shown here is derived from an EMBL/GenBank/DDBJ whole genome shotgun (WGS) entry which is preliminary data.</text>
</comment>
<feature type="non-terminal residue" evidence="1">
    <location>
        <position position="102"/>
    </location>
</feature>
<keyword evidence="2" id="KW-1185">Reference proteome</keyword>
<feature type="non-terminal residue" evidence="1">
    <location>
        <position position="1"/>
    </location>
</feature>
<dbReference type="EMBL" id="CAJVPT010066110">
    <property type="protein sequence ID" value="CAG8772874.1"/>
    <property type="molecule type" value="Genomic_DNA"/>
</dbReference>